<evidence type="ECO:0000259" key="8">
    <source>
        <dbReference type="PROSITE" id="PS50819"/>
    </source>
</evidence>
<evidence type="ECO:0000256" key="4">
    <source>
        <dbReference type="ARBA" id="ARBA00022741"/>
    </source>
</evidence>
<name>A0ABP9C7P5_9PSEU</name>
<dbReference type="EMBL" id="BAABHO010000052">
    <property type="protein sequence ID" value="GAA4805843.1"/>
    <property type="molecule type" value="Genomic_DNA"/>
</dbReference>
<evidence type="ECO:0000256" key="6">
    <source>
        <dbReference type="ARBA" id="ARBA00039970"/>
    </source>
</evidence>
<dbReference type="PANTHER" id="PTHR30473">
    <property type="entry name" value="PROTEIN PHOH"/>
    <property type="match status" value="1"/>
</dbReference>
<dbReference type="CDD" id="cd00081">
    <property type="entry name" value="Hint"/>
    <property type="match status" value="1"/>
</dbReference>
<evidence type="ECO:0000256" key="7">
    <source>
        <dbReference type="SAM" id="MobiDB-lite"/>
    </source>
</evidence>
<dbReference type="InterPro" id="IPR027417">
    <property type="entry name" value="P-loop_NTPase"/>
</dbReference>
<evidence type="ECO:0000256" key="5">
    <source>
        <dbReference type="ARBA" id="ARBA00022840"/>
    </source>
</evidence>
<feature type="region of interest" description="Disordered" evidence="7">
    <location>
        <begin position="683"/>
        <end position="712"/>
    </location>
</feature>
<proteinExistence type="inferred from homology"/>
<dbReference type="InterPro" id="IPR027434">
    <property type="entry name" value="Homing_endonucl"/>
</dbReference>
<sequence length="712" mass="76838">MTGDATSRIVVPEAALLALLGKRDENLREAEGLLAADVHVRGNELTLTGEPADVAFAERVFAELVVLASRGQQIDPDAVRRSVRMLGEDDTDGEGGSSPSPAEVLSLDIVSRRGRTVRPKTLNQKRYVDAIDVNTIVFGIGPAGTGKTYLAMAKAVQALQAKQVNRIILTRPAVEAGERLGFLPGTLSEKIDPYLRPLYDALHDMLDAESVPKLMAAGTIEIAPLAYMRGRAQPVDTPVLTPDGFRPIGELAVGDMVIGRDGAPTPVLGVYPQGRKQVYRVTAQDGASTLACGEHLWFVTTPDDRRHGKAGRVLQTQDMIGNVFWSHAHRYELPLVSPVAMPRQDVPMDPYALGLLLGDGCLTTATTPSFSTKDPELAAALDAALPEADVTHKSGLDYVLKRAGGGGRGGVITANPVTAVLRELGLAGTNSSTKFVPEAYLQNDVDTRIGLLQGLLDTDGGPVTQDGRTCRVQYSTCSPRLRDDVISLVRSLGGVAYSRVRPAEGRRPGLAAGRPVHYRSDAYVVDVRLPAEIAPFRLTRKREAYEATGGGRPRRYIDSILPAGHAECVCISVAAEDSLYVTEDYLVTHNTLNDAFIILDEAQNTTPEQMKMFLTRLGFNSKMVITGDVTQVDLPGGSTSGLRIVRDILDGVDDVVFSELTSHDVVRHRLVADIVDAYSRYDDAQQRRPQAVTSAPRTGPPVGPRNRERRGR</sequence>
<reference evidence="10" key="1">
    <citation type="journal article" date="2019" name="Int. J. Syst. Evol. Microbiol.">
        <title>The Global Catalogue of Microorganisms (GCM) 10K type strain sequencing project: providing services to taxonomists for standard genome sequencing and annotation.</title>
        <authorList>
            <consortium name="The Broad Institute Genomics Platform"/>
            <consortium name="The Broad Institute Genome Sequencing Center for Infectious Disease"/>
            <person name="Wu L."/>
            <person name="Ma J."/>
        </authorList>
    </citation>
    <scope>NUCLEOTIDE SEQUENCE [LARGE SCALE GENOMIC DNA]</scope>
    <source>
        <strain evidence="10">JCM 17979</strain>
    </source>
</reference>
<dbReference type="InterPro" id="IPR004042">
    <property type="entry name" value="Intein_endonuc_central"/>
</dbReference>
<dbReference type="Pfam" id="PF02562">
    <property type="entry name" value="PhoH"/>
    <property type="match status" value="2"/>
</dbReference>
<protein>
    <recommendedName>
        <fullName evidence="6">PhoH-like protein</fullName>
    </recommendedName>
</protein>
<organism evidence="9 10">
    <name type="scientific">Actinomycetospora chlora</name>
    <dbReference type="NCBI Taxonomy" id="663608"/>
    <lineage>
        <taxon>Bacteria</taxon>
        <taxon>Bacillati</taxon>
        <taxon>Actinomycetota</taxon>
        <taxon>Actinomycetes</taxon>
        <taxon>Pseudonocardiales</taxon>
        <taxon>Pseudonocardiaceae</taxon>
        <taxon>Actinomycetospora</taxon>
    </lineage>
</organism>
<evidence type="ECO:0000256" key="3">
    <source>
        <dbReference type="ARBA" id="ARBA00022490"/>
    </source>
</evidence>
<evidence type="ECO:0000313" key="10">
    <source>
        <dbReference type="Proteomes" id="UP001500928"/>
    </source>
</evidence>
<keyword evidence="4" id="KW-0547">Nucleotide-binding</keyword>
<dbReference type="SUPFAM" id="SSF51294">
    <property type="entry name" value="Hedgehog/intein (Hint) domain"/>
    <property type="match status" value="1"/>
</dbReference>
<keyword evidence="5" id="KW-0067">ATP-binding</keyword>
<dbReference type="InterPro" id="IPR036844">
    <property type="entry name" value="Hint_dom_sf"/>
</dbReference>
<comment type="subcellular location">
    <subcellularLocation>
        <location evidence="1">Cytoplasm</location>
    </subcellularLocation>
</comment>
<comment type="caution">
    <text evidence="9">The sequence shown here is derived from an EMBL/GenBank/DDBJ whole genome shotgun (WGS) entry which is preliminary data.</text>
</comment>
<evidence type="ECO:0000256" key="1">
    <source>
        <dbReference type="ARBA" id="ARBA00004496"/>
    </source>
</evidence>
<dbReference type="Gene3D" id="3.40.50.300">
    <property type="entry name" value="P-loop containing nucleotide triphosphate hydrolases"/>
    <property type="match status" value="2"/>
</dbReference>
<dbReference type="Gene3D" id="2.170.16.10">
    <property type="entry name" value="Hedgehog/Intein (Hint) domain"/>
    <property type="match status" value="1"/>
</dbReference>
<dbReference type="SUPFAM" id="SSF55608">
    <property type="entry name" value="Homing endonucleases"/>
    <property type="match status" value="1"/>
</dbReference>
<dbReference type="SUPFAM" id="SSF52540">
    <property type="entry name" value="P-loop containing nucleoside triphosphate hydrolases"/>
    <property type="match status" value="2"/>
</dbReference>
<evidence type="ECO:0000313" key="9">
    <source>
        <dbReference type="EMBL" id="GAA4805843.1"/>
    </source>
</evidence>
<dbReference type="PANTHER" id="PTHR30473:SF1">
    <property type="entry name" value="PHOH-LIKE PROTEIN"/>
    <property type="match status" value="1"/>
</dbReference>
<gene>
    <name evidence="9" type="ORF">GCM10023200_49180</name>
</gene>
<keyword evidence="3" id="KW-0963">Cytoplasm</keyword>
<feature type="domain" description="DOD-type homing endonuclease" evidence="8">
    <location>
        <begin position="352"/>
        <end position="494"/>
    </location>
</feature>
<accession>A0ABP9C7P5</accession>
<feature type="compositionally biased region" description="Polar residues" evidence="7">
    <location>
        <begin position="687"/>
        <end position="696"/>
    </location>
</feature>
<dbReference type="InterPro" id="IPR003714">
    <property type="entry name" value="PhoH"/>
</dbReference>
<evidence type="ECO:0000256" key="2">
    <source>
        <dbReference type="ARBA" id="ARBA00010393"/>
    </source>
</evidence>
<keyword evidence="10" id="KW-1185">Reference proteome</keyword>
<dbReference type="Gene3D" id="3.10.28.10">
    <property type="entry name" value="Homing endonucleases"/>
    <property type="match status" value="1"/>
</dbReference>
<dbReference type="PROSITE" id="PS50819">
    <property type="entry name" value="INTEIN_ENDONUCLEASE"/>
    <property type="match status" value="1"/>
</dbReference>
<comment type="similarity">
    <text evidence="2">Belongs to the PhoH family.</text>
</comment>
<dbReference type="InterPro" id="IPR051451">
    <property type="entry name" value="PhoH2-like"/>
</dbReference>
<dbReference type="Proteomes" id="UP001500928">
    <property type="component" value="Unassembled WGS sequence"/>
</dbReference>